<dbReference type="AlphaFoldDB" id="A0A838BV75"/>
<dbReference type="InterPro" id="IPR029510">
    <property type="entry name" value="Ald_DH_CS_GLU"/>
</dbReference>
<comment type="catalytic activity">
    <reaction evidence="6">
        <text>salicylaldehyde + NAD(+) + H2O = salicylate + NADH + 2 H(+)</text>
        <dbReference type="Rhea" id="RHEA:18537"/>
        <dbReference type="ChEBI" id="CHEBI:15377"/>
        <dbReference type="ChEBI" id="CHEBI:15378"/>
        <dbReference type="ChEBI" id="CHEBI:16008"/>
        <dbReference type="ChEBI" id="CHEBI:30762"/>
        <dbReference type="ChEBI" id="CHEBI:57540"/>
        <dbReference type="ChEBI" id="CHEBI:57945"/>
        <dbReference type="EC" id="1.2.1.65"/>
    </reaction>
</comment>
<dbReference type="EMBL" id="JACDXJ010000003">
    <property type="protein sequence ID" value="MBA1159331.1"/>
    <property type="molecule type" value="Genomic_DNA"/>
</dbReference>
<reference evidence="12 13" key="1">
    <citation type="submission" date="2020-07" db="EMBL/GenBank/DDBJ databases">
        <title>Draft genome and description of Microvirga mediterraneensis Marseille-Q2068 sp. nov.</title>
        <authorList>
            <person name="Boxberger M."/>
        </authorList>
    </citation>
    <scope>NUCLEOTIDE SEQUENCE [LARGE SCALE GENOMIC DNA]</scope>
    <source>
        <strain evidence="12 13">Marseille-Q2068</strain>
    </source>
</reference>
<comment type="caution">
    <text evidence="12">The sequence shown here is derived from an EMBL/GenBank/DDBJ whole genome shotgun (WGS) entry which is preliminary data.</text>
</comment>
<dbReference type="InterPro" id="IPR015590">
    <property type="entry name" value="Aldehyde_DH_dom"/>
</dbReference>
<feature type="active site" evidence="9">
    <location>
        <position position="264"/>
    </location>
</feature>
<dbReference type="InterPro" id="IPR016162">
    <property type="entry name" value="Ald_DH_N"/>
</dbReference>
<evidence type="ECO:0000256" key="10">
    <source>
        <dbReference type="RuleBase" id="RU003345"/>
    </source>
</evidence>
<evidence type="ECO:0000256" key="5">
    <source>
        <dbReference type="ARBA" id="ARBA00035632"/>
    </source>
</evidence>
<keyword evidence="3 10" id="KW-0560">Oxidoreductase</keyword>
<dbReference type="EC" id="1.2.1.65" evidence="7"/>
<accession>A0A838BV75</accession>
<dbReference type="FunFam" id="3.40.605.10:FF:000007">
    <property type="entry name" value="NAD/NADP-dependent betaine aldehyde dehydrogenase"/>
    <property type="match status" value="1"/>
</dbReference>
<evidence type="ECO:0000256" key="3">
    <source>
        <dbReference type="ARBA" id="ARBA00023002"/>
    </source>
</evidence>
<gene>
    <name evidence="12" type="ORF">H0S73_24965</name>
</gene>
<evidence type="ECO:0000256" key="6">
    <source>
        <dbReference type="ARBA" id="ARBA00050596"/>
    </source>
</evidence>
<proteinExistence type="inferred from homology"/>
<comment type="similarity">
    <text evidence="1 10">Belongs to the aldehyde dehydrogenase family.</text>
</comment>
<name>A0A838BV75_9HYPH</name>
<keyword evidence="2" id="KW-0058">Aromatic hydrocarbons catabolism</keyword>
<dbReference type="Proteomes" id="UP000572984">
    <property type="component" value="Unassembled WGS sequence"/>
</dbReference>
<dbReference type="PANTHER" id="PTHR42986">
    <property type="entry name" value="BENZALDEHYDE DEHYDROGENASE YFMT"/>
    <property type="match status" value="1"/>
</dbReference>
<dbReference type="CDD" id="cd07151">
    <property type="entry name" value="ALDH_HBenzADH"/>
    <property type="match status" value="1"/>
</dbReference>
<dbReference type="RefSeq" id="WP_181054900.1">
    <property type="nucleotide sequence ID" value="NZ_JACDXJ010000003.1"/>
</dbReference>
<keyword evidence="4" id="KW-0520">NAD</keyword>
<evidence type="ECO:0000256" key="2">
    <source>
        <dbReference type="ARBA" id="ARBA00022797"/>
    </source>
</evidence>
<evidence type="ECO:0000256" key="7">
    <source>
        <dbReference type="ARBA" id="ARBA00066992"/>
    </source>
</evidence>
<protein>
    <recommendedName>
        <fullName evidence="8">Salicylaldehyde dehydrogenase</fullName>
        <ecNumber evidence="7">1.2.1.65</ecNumber>
    </recommendedName>
</protein>
<dbReference type="PROSITE" id="PS00687">
    <property type="entry name" value="ALDEHYDE_DEHYDR_GLU"/>
    <property type="match status" value="1"/>
</dbReference>
<dbReference type="Pfam" id="PF00171">
    <property type="entry name" value="Aldedh"/>
    <property type="match status" value="1"/>
</dbReference>
<dbReference type="PANTHER" id="PTHR42986:SF1">
    <property type="entry name" value="BENZALDEHYDE DEHYDROGENASE YFMT"/>
    <property type="match status" value="1"/>
</dbReference>
<evidence type="ECO:0000256" key="1">
    <source>
        <dbReference type="ARBA" id="ARBA00009986"/>
    </source>
</evidence>
<comment type="pathway">
    <text evidence="5">Aromatic compound metabolism; naphthalene degradation.</text>
</comment>
<evidence type="ECO:0000259" key="11">
    <source>
        <dbReference type="Pfam" id="PF00171"/>
    </source>
</evidence>
<dbReference type="Gene3D" id="3.40.309.10">
    <property type="entry name" value="Aldehyde Dehydrogenase, Chain A, domain 2"/>
    <property type="match status" value="1"/>
</dbReference>
<dbReference type="Gene3D" id="3.40.605.10">
    <property type="entry name" value="Aldehyde Dehydrogenase, Chain A, domain 1"/>
    <property type="match status" value="1"/>
</dbReference>
<dbReference type="InterPro" id="IPR016163">
    <property type="entry name" value="Ald_DH_C"/>
</dbReference>
<dbReference type="SUPFAM" id="SSF53720">
    <property type="entry name" value="ALDH-like"/>
    <property type="match status" value="1"/>
</dbReference>
<evidence type="ECO:0000256" key="4">
    <source>
        <dbReference type="ARBA" id="ARBA00023027"/>
    </source>
</evidence>
<feature type="domain" description="Aldehyde dehydrogenase" evidence="11">
    <location>
        <begin position="25"/>
        <end position="484"/>
    </location>
</feature>
<sequence>MDVQQQRAHPNPYTDFETLPLGGMWRKGRSETVNRDLNPYTGGVLAEIPQASPDDLDIAYFGAAKAQVDWAARLPAERAEVMRRAARGMEARREEIVSWLIRESGSTRIKATLEWEAVHAGMLEAASVPYLVEGRILPADVPGKESRVYRKPVGVVAVISPWNWPMQLTNRSLAPALAVGNAVVVKPASDTPVTGGLLLARIFEEAGLPEGVLSVVVGAGSEIGDAFVQHSVPRVISFTGSTPVGRSIMRLAAEAPILKRLDLELGGNSPFVVLDDADLDQAVEAAVFGKFLHQGQICMIANRFIVDELVYEEFLDRFVERVKGLRVGDPDQPDTMIGPIINQRQLEGLQDRIVEARASGVRQVMGGKPDGLLMPPHVFADVASEMPVAQEELFGPIAPVIQAQGERDALLIANDTDYGLSSCVFTRDVERGVRFAQRMQTGMAHVNDQPVNDLPFNPFGGEKNSGIGRFNGRWAVEAFTTDHWITVQHAPRPFPSDAQAIKGPWAGG</sequence>
<keyword evidence="13" id="KW-1185">Reference proteome</keyword>
<evidence type="ECO:0000313" key="13">
    <source>
        <dbReference type="Proteomes" id="UP000572984"/>
    </source>
</evidence>
<evidence type="ECO:0000256" key="9">
    <source>
        <dbReference type="PROSITE-ProRule" id="PRU10007"/>
    </source>
</evidence>
<organism evidence="12 13">
    <name type="scientific">Microvirga mediterraneensis</name>
    <dbReference type="NCBI Taxonomy" id="2754695"/>
    <lineage>
        <taxon>Bacteria</taxon>
        <taxon>Pseudomonadati</taxon>
        <taxon>Pseudomonadota</taxon>
        <taxon>Alphaproteobacteria</taxon>
        <taxon>Hyphomicrobiales</taxon>
        <taxon>Methylobacteriaceae</taxon>
        <taxon>Microvirga</taxon>
    </lineage>
</organism>
<dbReference type="FunFam" id="3.40.309.10:FF:000010">
    <property type="entry name" value="Gamma-aminobutyraldehyde dehydrogenase"/>
    <property type="match status" value="1"/>
</dbReference>
<dbReference type="GO" id="GO:0018485">
    <property type="term" value="F:salicylaldehyde dehydrogenase (NAD+) activity"/>
    <property type="evidence" value="ECO:0007669"/>
    <property type="project" value="UniProtKB-EC"/>
</dbReference>
<dbReference type="InterPro" id="IPR016161">
    <property type="entry name" value="Ald_DH/histidinol_DH"/>
</dbReference>
<evidence type="ECO:0000256" key="8">
    <source>
        <dbReference type="ARBA" id="ARBA00070319"/>
    </source>
</evidence>
<evidence type="ECO:0000313" key="12">
    <source>
        <dbReference type="EMBL" id="MBA1159331.1"/>
    </source>
</evidence>